<organism evidence="1">
    <name type="scientific">Cucumis melo</name>
    <name type="common">Muskmelon</name>
    <dbReference type="NCBI Taxonomy" id="3656"/>
    <lineage>
        <taxon>Eukaryota</taxon>
        <taxon>Viridiplantae</taxon>
        <taxon>Streptophyta</taxon>
        <taxon>Embryophyta</taxon>
        <taxon>Tracheophyta</taxon>
        <taxon>Spermatophyta</taxon>
        <taxon>Magnoliopsida</taxon>
        <taxon>eudicotyledons</taxon>
        <taxon>Gunneridae</taxon>
        <taxon>Pentapetalae</taxon>
        <taxon>rosids</taxon>
        <taxon>fabids</taxon>
        <taxon>Cucurbitales</taxon>
        <taxon>Cucurbitaceae</taxon>
        <taxon>Benincaseae</taxon>
        <taxon>Cucumis</taxon>
    </lineage>
</organism>
<name>A0A9I9ED30_CUCME</name>
<protein>
    <submittedName>
        <fullName evidence="1">Uncharacterized protein</fullName>
    </submittedName>
</protein>
<dbReference type="Gramene" id="MELO3C032072.2.1">
    <property type="protein sequence ID" value="MELO3C032072.2.1"/>
    <property type="gene ID" value="MELO3C032072.2"/>
</dbReference>
<proteinExistence type="predicted"/>
<reference evidence="1" key="1">
    <citation type="submission" date="2023-03" db="UniProtKB">
        <authorList>
            <consortium name="EnsemblPlants"/>
        </authorList>
    </citation>
    <scope>IDENTIFICATION</scope>
</reference>
<evidence type="ECO:0000313" key="1">
    <source>
        <dbReference type="EnsemblPlants" id="MELO3C032072.2.1"/>
    </source>
</evidence>
<accession>A0A9I9ED30</accession>
<sequence length="80" mass="9262">MKKRKLEKRPAQRLEPVRTTTINAYQQIVRKSMSRGNLPSRMLRLPYTTKFGSAEPKKEKKELNVQGFEAPSFKLLSQGL</sequence>
<dbReference type="EnsemblPlants" id="MELO3C032072.2.1">
    <property type="protein sequence ID" value="MELO3C032072.2.1"/>
    <property type="gene ID" value="MELO3C032072.2"/>
</dbReference>
<dbReference type="AlphaFoldDB" id="A0A9I9ED30"/>